<evidence type="ECO:0000313" key="4">
    <source>
        <dbReference type="EMBL" id="KAA6398396.1"/>
    </source>
</evidence>
<accession>A0A5J4WV00</accession>
<feature type="compositionally biased region" description="Polar residues" evidence="2">
    <location>
        <begin position="95"/>
        <end position="105"/>
    </location>
</feature>
<dbReference type="Gene3D" id="1.10.443.10">
    <property type="entry name" value="Intergrase catalytic core"/>
    <property type="match status" value="1"/>
</dbReference>
<feature type="region of interest" description="Disordered" evidence="2">
    <location>
        <begin position="58"/>
        <end position="105"/>
    </location>
</feature>
<reference evidence="4 5" key="1">
    <citation type="submission" date="2019-03" db="EMBL/GenBank/DDBJ databases">
        <title>Single cell metagenomics reveals metabolic interactions within the superorganism composed of flagellate Streblomastix strix and complex community of Bacteroidetes bacteria on its surface.</title>
        <authorList>
            <person name="Treitli S.C."/>
            <person name="Kolisko M."/>
            <person name="Husnik F."/>
            <person name="Keeling P."/>
            <person name="Hampl V."/>
        </authorList>
    </citation>
    <scope>NUCLEOTIDE SEQUENCE [LARGE SCALE GENOMIC DNA]</scope>
    <source>
        <strain evidence="4">ST1C</strain>
    </source>
</reference>
<feature type="compositionally biased region" description="Polar residues" evidence="2">
    <location>
        <begin position="73"/>
        <end position="87"/>
    </location>
</feature>
<dbReference type="OrthoDB" id="7477527at2759"/>
<feature type="compositionally biased region" description="Polar residues" evidence="2">
    <location>
        <begin position="634"/>
        <end position="645"/>
    </location>
</feature>
<evidence type="ECO:0000259" key="3">
    <source>
        <dbReference type="Pfam" id="PF00589"/>
    </source>
</evidence>
<organism evidence="4 5">
    <name type="scientific">Streblomastix strix</name>
    <dbReference type="NCBI Taxonomy" id="222440"/>
    <lineage>
        <taxon>Eukaryota</taxon>
        <taxon>Metamonada</taxon>
        <taxon>Preaxostyla</taxon>
        <taxon>Oxymonadida</taxon>
        <taxon>Streblomastigidae</taxon>
        <taxon>Streblomastix</taxon>
    </lineage>
</organism>
<dbReference type="SUPFAM" id="SSF56349">
    <property type="entry name" value="DNA breaking-rejoining enzymes"/>
    <property type="match status" value="1"/>
</dbReference>
<dbReference type="InterPro" id="IPR011010">
    <property type="entry name" value="DNA_brk_join_enz"/>
</dbReference>
<dbReference type="GO" id="GO:0006310">
    <property type="term" value="P:DNA recombination"/>
    <property type="evidence" value="ECO:0007669"/>
    <property type="project" value="UniProtKB-KW"/>
</dbReference>
<dbReference type="GO" id="GO:0015074">
    <property type="term" value="P:DNA integration"/>
    <property type="evidence" value="ECO:0007669"/>
    <property type="project" value="InterPro"/>
</dbReference>
<evidence type="ECO:0000313" key="5">
    <source>
        <dbReference type="Proteomes" id="UP000324800"/>
    </source>
</evidence>
<evidence type="ECO:0000256" key="2">
    <source>
        <dbReference type="SAM" id="MobiDB-lite"/>
    </source>
</evidence>
<feature type="compositionally biased region" description="Basic and acidic residues" evidence="2">
    <location>
        <begin position="60"/>
        <end position="72"/>
    </location>
</feature>
<dbReference type="EMBL" id="SNRW01000966">
    <property type="protein sequence ID" value="KAA6398396.1"/>
    <property type="molecule type" value="Genomic_DNA"/>
</dbReference>
<feature type="region of interest" description="Disordered" evidence="2">
    <location>
        <begin position="621"/>
        <end position="645"/>
    </location>
</feature>
<evidence type="ECO:0000256" key="1">
    <source>
        <dbReference type="ARBA" id="ARBA00023172"/>
    </source>
</evidence>
<proteinExistence type="predicted"/>
<dbReference type="AlphaFoldDB" id="A0A5J4WV00"/>
<dbReference type="Pfam" id="PF00589">
    <property type="entry name" value="Phage_integrase"/>
    <property type="match status" value="1"/>
</dbReference>
<sequence length="645" mass="75356">MRNETEINNNILWMDMELEKNEYLNFRRKKVENNKSIERLEQHNIQLQIRENKITSSADRQIELPETSDKRSVSVSNRIRQSESTSVKDGIMGWNNDSKQSSNQRTQMVDNENKRQPFRDIVQQNNIMHVNDRRISIGLGSDANIRQPDRIDTTRLLEQEGSGDDKQCQRNKGYLLRATSFRASLQEDARSGNLDTFRQHNSNLRYWEMKKKLNSTTDSFSRLRRSGVYTLKDEMIQIISKTCNCMPQIDIFATQYNKLIKIYVTVDLNDRGTHFQNAIKYKWSKVKLYIHHPILVLNWILQKMKYDKAQREFWRCDREQNTMIKSFHQATLKPSFWTCCRRRERFANEIYEGRRFYTVKRDFYSLALLQDWLDIERITIEEMMKRDAEVTLTEVIAFNTRQNNSVASAKSHKACLTTTLSLIYKENLVSSSTSKLINKALANATIPHRRPNEMAEIRLKFSNVSKTENQASLGLSPKQAEVIQAQEVQETINEKLSPKQVIYEWVDRLKKQFPKGTDFLLWYKGFNKPTTTKDISLQLTELLRELKIVGASAYSIRHSATTELAKLGIPERDLATFTHHSQNSRTVQQYYIIAYSIRANEIARQLTNNPGQDNERLNQVSQQRGEIRREGGNQLLSPSTLEAGQ</sequence>
<comment type="caution">
    <text evidence="4">The sequence shown here is derived from an EMBL/GenBank/DDBJ whole genome shotgun (WGS) entry which is preliminary data.</text>
</comment>
<gene>
    <name evidence="4" type="ORF">EZS28_006080</name>
</gene>
<dbReference type="InterPro" id="IPR002104">
    <property type="entry name" value="Integrase_catalytic"/>
</dbReference>
<keyword evidence="1" id="KW-0233">DNA recombination</keyword>
<dbReference type="InterPro" id="IPR013762">
    <property type="entry name" value="Integrase-like_cat_sf"/>
</dbReference>
<dbReference type="GO" id="GO:0003677">
    <property type="term" value="F:DNA binding"/>
    <property type="evidence" value="ECO:0007669"/>
    <property type="project" value="InterPro"/>
</dbReference>
<name>A0A5J4WV00_9EUKA</name>
<dbReference type="Proteomes" id="UP000324800">
    <property type="component" value="Unassembled WGS sequence"/>
</dbReference>
<feature type="domain" description="Tyr recombinase" evidence="3">
    <location>
        <begin position="499"/>
        <end position="591"/>
    </location>
</feature>
<protein>
    <recommendedName>
        <fullName evidence="3">Tyr recombinase domain-containing protein</fullName>
    </recommendedName>
</protein>